<dbReference type="GO" id="GO:0008441">
    <property type="term" value="F:3'(2'),5'-bisphosphate nucleotidase activity"/>
    <property type="evidence" value="ECO:0007669"/>
    <property type="project" value="UniProtKB-EC"/>
</dbReference>
<dbReference type="PANTHER" id="PTHR43200">
    <property type="entry name" value="PHOSPHATASE"/>
    <property type="match status" value="1"/>
</dbReference>
<dbReference type="InterPro" id="IPR051090">
    <property type="entry name" value="Inositol_monoP_superfamily"/>
</dbReference>
<proteinExistence type="inferred from homology"/>
<dbReference type="NCBIfam" id="TIGR01330">
    <property type="entry name" value="bisphos_HAL2"/>
    <property type="match status" value="1"/>
</dbReference>
<comment type="cofactor">
    <cofactor evidence="1 10">
        <name>Mg(2+)</name>
        <dbReference type="ChEBI" id="CHEBI:18420"/>
    </cofactor>
</comment>
<dbReference type="CDD" id="cd01517">
    <property type="entry name" value="PAP_phosphatase"/>
    <property type="match status" value="1"/>
</dbReference>
<dbReference type="InterPro" id="IPR020583">
    <property type="entry name" value="Inositol_monoP_metal-BS"/>
</dbReference>
<organism evidence="11 12">
    <name type="scientific">Jimgerdemannia flammicorona</name>
    <dbReference type="NCBI Taxonomy" id="994334"/>
    <lineage>
        <taxon>Eukaryota</taxon>
        <taxon>Fungi</taxon>
        <taxon>Fungi incertae sedis</taxon>
        <taxon>Mucoromycota</taxon>
        <taxon>Mucoromycotina</taxon>
        <taxon>Endogonomycetes</taxon>
        <taxon>Endogonales</taxon>
        <taxon>Endogonaceae</taxon>
        <taxon>Jimgerdemannia</taxon>
    </lineage>
</organism>
<evidence type="ECO:0000256" key="9">
    <source>
        <dbReference type="ARBA" id="ARBA00044484"/>
    </source>
</evidence>
<dbReference type="OrthoDB" id="411145at2759"/>
<feature type="binding site" evidence="10">
    <location>
        <position position="447"/>
    </location>
    <ligand>
        <name>Mg(2+)</name>
        <dbReference type="ChEBI" id="CHEBI:18420"/>
        <label>1</label>
        <note>catalytic</note>
    </ligand>
</feature>
<dbReference type="Gene3D" id="3.30.540.10">
    <property type="entry name" value="Fructose-1,6-Bisphosphatase, subunit A, domain 1"/>
    <property type="match status" value="1"/>
</dbReference>
<dbReference type="InterPro" id="IPR000760">
    <property type="entry name" value="Inositol_monophosphatase-like"/>
</dbReference>
<keyword evidence="5" id="KW-0378">Hydrolase</keyword>
<reference evidence="11 12" key="1">
    <citation type="journal article" date="2018" name="New Phytol.">
        <title>Phylogenomics of Endogonaceae and evolution of mycorrhizas within Mucoromycota.</title>
        <authorList>
            <person name="Chang Y."/>
            <person name="Desiro A."/>
            <person name="Na H."/>
            <person name="Sandor L."/>
            <person name="Lipzen A."/>
            <person name="Clum A."/>
            <person name="Barry K."/>
            <person name="Grigoriev I.V."/>
            <person name="Martin F.M."/>
            <person name="Stajich J.E."/>
            <person name="Smith M.E."/>
            <person name="Bonito G."/>
            <person name="Spatafora J.W."/>
        </authorList>
    </citation>
    <scope>NUCLEOTIDE SEQUENCE [LARGE SCALE GENOMIC DNA]</scope>
    <source>
        <strain evidence="11 12">GMNB39</strain>
    </source>
</reference>
<evidence type="ECO:0000256" key="2">
    <source>
        <dbReference type="ARBA" id="ARBA00009759"/>
    </source>
</evidence>
<evidence type="ECO:0000256" key="3">
    <source>
        <dbReference type="ARBA" id="ARBA00012633"/>
    </source>
</evidence>
<dbReference type="GO" id="GO:0000103">
    <property type="term" value="P:sulfate assimilation"/>
    <property type="evidence" value="ECO:0007669"/>
    <property type="project" value="TreeGrafter"/>
</dbReference>
<feature type="binding site" evidence="10">
    <location>
        <position position="300"/>
    </location>
    <ligand>
        <name>Mg(2+)</name>
        <dbReference type="ChEBI" id="CHEBI:18420"/>
        <label>1</label>
        <note>catalytic</note>
    </ligand>
</feature>
<dbReference type="InterPro" id="IPR006239">
    <property type="entry name" value="DPNP"/>
</dbReference>
<comment type="catalytic activity">
    <reaction evidence="9">
        <text>3'-phosphoadenylyl sulfate + H2O = adenosine 5'-phosphosulfate + phosphate</text>
        <dbReference type="Rhea" id="RHEA:77639"/>
        <dbReference type="ChEBI" id="CHEBI:15377"/>
        <dbReference type="ChEBI" id="CHEBI:43474"/>
        <dbReference type="ChEBI" id="CHEBI:58243"/>
        <dbReference type="ChEBI" id="CHEBI:58339"/>
        <dbReference type="EC" id="3.1.3.7"/>
    </reaction>
    <physiologicalReaction direction="left-to-right" evidence="9">
        <dbReference type="Rhea" id="RHEA:77640"/>
    </physiologicalReaction>
</comment>
<evidence type="ECO:0000313" key="12">
    <source>
        <dbReference type="Proteomes" id="UP000268093"/>
    </source>
</evidence>
<dbReference type="Proteomes" id="UP000268093">
    <property type="component" value="Unassembled WGS sequence"/>
</dbReference>
<keyword evidence="4 10" id="KW-0479">Metal-binding</keyword>
<feature type="binding site" evidence="10">
    <location>
        <position position="302"/>
    </location>
    <ligand>
        <name>Mg(2+)</name>
        <dbReference type="ChEBI" id="CHEBI:18420"/>
        <label>1</label>
        <note>catalytic</note>
    </ligand>
</feature>
<comment type="catalytic activity">
    <reaction evidence="7">
        <text>adenosine 2',5'-bisphosphate + H2O = AMP + phosphate</text>
        <dbReference type="Rhea" id="RHEA:77643"/>
        <dbReference type="ChEBI" id="CHEBI:15377"/>
        <dbReference type="ChEBI" id="CHEBI:43474"/>
        <dbReference type="ChEBI" id="CHEBI:194156"/>
        <dbReference type="ChEBI" id="CHEBI:456215"/>
        <dbReference type="EC" id="3.1.3.7"/>
    </reaction>
    <physiologicalReaction direction="left-to-right" evidence="7">
        <dbReference type="Rhea" id="RHEA:77644"/>
    </physiologicalReaction>
</comment>
<name>A0A433CWP5_9FUNG</name>
<dbReference type="Gene3D" id="3.40.190.80">
    <property type="match status" value="1"/>
</dbReference>
<dbReference type="PROSITE" id="PS00629">
    <property type="entry name" value="IMP_1"/>
    <property type="match status" value="1"/>
</dbReference>
<dbReference type="FunFam" id="3.40.190.80:FF:000003">
    <property type="entry name" value="PAP-specific phosphatase HAL2-like"/>
    <property type="match status" value="1"/>
</dbReference>
<feature type="binding site" evidence="10">
    <location>
        <position position="303"/>
    </location>
    <ligand>
        <name>Mg(2+)</name>
        <dbReference type="ChEBI" id="CHEBI:18420"/>
        <label>1</label>
        <note>catalytic</note>
    </ligand>
</feature>
<dbReference type="PANTHER" id="PTHR43200:SF6">
    <property type="entry name" value="3'(2'),5'-BISPHOSPHATE NUCLEOTIDASE"/>
    <property type="match status" value="1"/>
</dbReference>
<comment type="similarity">
    <text evidence="2">Belongs to the inositol monophosphatase superfamily.</text>
</comment>
<comment type="caution">
    <text evidence="11">The sequence shown here is derived from an EMBL/GenBank/DDBJ whole genome shotgun (WGS) entry which is preliminary data.</text>
</comment>
<dbReference type="AlphaFoldDB" id="A0A433CWP5"/>
<evidence type="ECO:0000256" key="8">
    <source>
        <dbReference type="ARBA" id="ARBA00044479"/>
    </source>
</evidence>
<keyword evidence="12" id="KW-1185">Reference proteome</keyword>
<dbReference type="PROSITE" id="PS00630">
    <property type="entry name" value="IMP_2"/>
    <property type="match status" value="1"/>
</dbReference>
<sequence>MISSITVCLRFHPHWRIDSEPGLNKAGQQTRSRPSCVPKIRQIWACLQKGSVFPIAPYGVNLRDSACRALFRIEKSPIRFDSIRFDSFGSTRTVAFQVRDVTSDNHIPQKPASLFFALSFPPSRNGCVKSQFLDGSISLSPCVAAFAQERAIAIHAVLQASKVCQAVFHKLVVGPTVIKKDKSPVTIADYSAQAVVNTILVEHFPMDPMVAEEDTKDLRGDESKVMRSKVLELANEILAPEGHNLTEEKLLESIDRGNYAGGAKGRTYHSAARISSWPPERRSYFPPLLPLISTGHWTLDPIDGTLGFLRGDQFAVCLALIIDGEVQLGVMGCPNLPVSHLNPEGEKGCLFVAVKNQGAFQRAFTSSTEHRISVSSVHSPHSATFCESVEASHSSHDDAARIAARLGITRDPVRMDSQAKYCTIARGAADIYLRLPVSAEYQEKIWDHASGSLLVTEAGGTVTDVNGQPLNFTVGRVFPRNTGVVATPAGIHAEVLSAVKAVLAENKRD</sequence>
<comment type="catalytic activity">
    <reaction evidence="8">
        <text>adenosine 3',5'-bisphosphate + H2O = AMP + phosphate</text>
        <dbReference type="Rhea" id="RHEA:10040"/>
        <dbReference type="ChEBI" id="CHEBI:15377"/>
        <dbReference type="ChEBI" id="CHEBI:43474"/>
        <dbReference type="ChEBI" id="CHEBI:58343"/>
        <dbReference type="ChEBI" id="CHEBI:456215"/>
        <dbReference type="EC" id="3.1.3.7"/>
    </reaction>
    <physiologicalReaction direction="left-to-right" evidence="8">
        <dbReference type="Rhea" id="RHEA:10041"/>
    </physiologicalReaction>
</comment>
<dbReference type="InterPro" id="IPR020550">
    <property type="entry name" value="Inositol_monophosphatase_CS"/>
</dbReference>
<dbReference type="EMBL" id="RBNI01011934">
    <property type="protein sequence ID" value="RUP43007.1"/>
    <property type="molecule type" value="Genomic_DNA"/>
</dbReference>
<evidence type="ECO:0000256" key="7">
    <source>
        <dbReference type="ARBA" id="ARBA00044466"/>
    </source>
</evidence>
<gene>
    <name evidence="11" type="ORF">BC936DRAFT_137784</name>
</gene>
<dbReference type="SUPFAM" id="SSF56655">
    <property type="entry name" value="Carbohydrate phosphatase"/>
    <property type="match status" value="1"/>
</dbReference>
<evidence type="ECO:0000256" key="5">
    <source>
        <dbReference type="ARBA" id="ARBA00022801"/>
    </source>
</evidence>
<protein>
    <recommendedName>
        <fullName evidence="3">3'(2'),5'-bisphosphate nucleotidase</fullName>
        <ecNumber evidence="3">3.1.3.7</ecNumber>
    </recommendedName>
</protein>
<dbReference type="Pfam" id="PF00459">
    <property type="entry name" value="Inositol_P"/>
    <property type="match status" value="1"/>
</dbReference>
<accession>A0A433CWP5</accession>
<keyword evidence="6 10" id="KW-0460">Magnesium</keyword>
<evidence type="ECO:0000256" key="10">
    <source>
        <dbReference type="PIRSR" id="PIRSR600760-2"/>
    </source>
</evidence>
<evidence type="ECO:0000256" key="6">
    <source>
        <dbReference type="ARBA" id="ARBA00022842"/>
    </source>
</evidence>
<feature type="binding site" evidence="10">
    <location>
        <position position="212"/>
    </location>
    <ligand>
        <name>Mg(2+)</name>
        <dbReference type="ChEBI" id="CHEBI:18420"/>
        <label>1</label>
        <note>catalytic</note>
    </ligand>
</feature>
<evidence type="ECO:0000256" key="1">
    <source>
        <dbReference type="ARBA" id="ARBA00001946"/>
    </source>
</evidence>
<evidence type="ECO:0000313" key="11">
    <source>
        <dbReference type="EMBL" id="RUP43007.1"/>
    </source>
</evidence>
<dbReference type="GO" id="GO:0046872">
    <property type="term" value="F:metal ion binding"/>
    <property type="evidence" value="ECO:0007669"/>
    <property type="project" value="UniProtKB-KW"/>
</dbReference>
<evidence type="ECO:0000256" key="4">
    <source>
        <dbReference type="ARBA" id="ARBA00022723"/>
    </source>
</evidence>
<dbReference type="GO" id="GO:0046854">
    <property type="term" value="P:phosphatidylinositol phosphate biosynthetic process"/>
    <property type="evidence" value="ECO:0007669"/>
    <property type="project" value="InterPro"/>
</dbReference>
<dbReference type="EC" id="3.1.3.7" evidence="3"/>